<dbReference type="Proteomes" id="UP000625711">
    <property type="component" value="Unassembled WGS sequence"/>
</dbReference>
<organism evidence="1 2">
    <name type="scientific">Rhynchophorus ferrugineus</name>
    <name type="common">Red palm weevil</name>
    <name type="synonym">Curculio ferrugineus</name>
    <dbReference type="NCBI Taxonomy" id="354439"/>
    <lineage>
        <taxon>Eukaryota</taxon>
        <taxon>Metazoa</taxon>
        <taxon>Ecdysozoa</taxon>
        <taxon>Arthropoda</taxon>
        <taxon>Hexapoda</taxon>
        <taxon>Insecta</taxon>
        <taxon>Pterygota</taxon>
        <taxon>Neoptera</taxon>
        <taxon>Endopterygota</taxon>
        <taxon>Coleoptera</taxon>
        <taxon>Polyphaga</taxon>
        <taxon>Cucujiformia</taxon>
        <taxon>Curculionidae</taxon>
        <taxon>Dryophthorinae</taxon>
        <taxon>Rhynchophorus</taxon>
    </lineage>
</organism>
<evidence type="ECO:0000313" key="2">
    <source>
        <dbReference type="Proteomes" id="UP000625711"/>
    </source>
</evidence>
<gene>
    <name evidence="1" type="ORF">GWI33_020119</name>
</gene>
<sequence>MGFLNDPDLNPNRSDKLVDLVDGAQAEISVVSPSNSPAMFRKTPTVPGRFFLLLLVQAPQLLKRPLGPEFRVNKTTCFYNASPQFILSIFIHLYHLF</sequence>
<proteinExistence type="predicted"/>
<evidence type="ECO:0000313" key="1">
    <source>
        <dbReference type="EMBL" id="KAF7266618.1"/>
    </source>
</evidence>
<dbReference type="AlphaFoldDB" id="A0A834HS02"/>
<reference evidence="1" key="1">
    <citation type="submission" date="2020-08" db="EMBL/GenBank/DDBJ databases">
        <title>Genome sequencing and assembly of the red palm weevil Rhynchophorus ferrugineus.</title>
        <authorList>
            <person name="Dias G.B."/>
            <person name="Bergman C.M."/>
            <person name="Manee M."/>
        </authorList>
    </citation>
    <scope>NUCLEOTIDE SEQUENCE</scope>
    <source>
        <strain evidence="1">AA-2017</strain>
        <tissue evidence="1">Whole larva</tissue>
    </source>
</reference>
<comment type="caution">
    <text evidence="1">The sequence shown here is derived from an EMBL/GenBank/DDBJ whole genome shotgun (WGS) entry which is preliminary data.</text>
</comment>
<accession>A0A834HS02</accession>
<dbReference type="EMBL" id="JAACXV010014526">
    <property type="protein sequence ID" value="KAF7266618.1"/>
    <property type="molecule type" value="Genomic_DNA"/>
</dbReference>
<name>A0A834HS02_RHYFE</name>
<protein>
    <submittedName>
        <fullName evidence="1">Uncharacterized protein</fullName>
    </submittedName>
</protein>
<keyword evidence="2" id="KW-1185">Reference proteome</keyword>